<evidence type="ECO:0000256" key="3">
    <source>
        <dbReference type="ARBA" id="ARBA00022840"/>
    </source>
</evidence>
<keyword evidence="3" id="KW-0067">ATP-binding</keyword>
<dbReference type="PANTHER" id="PTHR11361:SF148">
    <property type="entry name" value="DNA MISMATCH REPAIR PROTEIN MSH6"/>
    <property type="match status" value="1"/>
</dbReference>
<dbReference type="SMART" id="SM00534">
    <property type="entry name" value="MUTSac"/>
    <property type="match status" value="1"/>
</dbReference>
<dbReference type="STRING" id="1358809.S7W8Z5"/>
<keyword evidence="7" id="KW-1185">Reference proteome</keyword>
<proteinExistence type="inferred from homology"/>
<dbReference type="Gene3D" id="3.40.50.300">
    <property type="entry name" value="P-loop containing nucleotide triphosphate hydrolases"/>
    <property type="match status" value="1"/>
</dbReference>
<name>S7W8Z5_SPRLO</name>
<dbReference type="OrthoDB" id="295033at2759"/>
<dbReference type="InterPro" id="IPR000432">
    <property type="entry name" value="DNA_mismatch_repair_MutS_C"/>
</dbReference>
<comment type="caution">
    <text evidence="6">The sequence shown here is derived from an EMBL/GenBank/DDBJ whole genome shotgun (WGS) entry which is preliminary data.</text>
</comment>
<dbReference type="Pfam" id="PF00488">
    <property type="entry name" value="MutS_V"/>
    <property type="match status" value="2"/>
</dbReference>
<protein>
    <submittedName>
        <fullName evidence="6">DNA mismatch repair protein MutS</fullName>
    </submittedName>
</protein>
<dbReference type="VEuPathDB" id="MicrosporidiaDB:SLOPH_288"/>
<dbReference type="GO" id="GO:0030983">
    <property type="term" value="F:mismatched DNA binding"/>
    <property type="evidence" value="ECO:0007669"/>
    <property type="project" value="InterPro"/>
</dbReference>
<evidence type="ECO:0000313" key="6">
    <source>
        <dbReference type="EMBL" id="EPR79390.1"/>
    </source>
</evidence>
<dbReference type="GO" id="GO:0005524">
    <property type="term" value="F:ATP binding"/>
    <property type="evidence" value="ECO:0007669"/>
    <property type="project" value="UniProtKB-KW"/>
</dbReference>
<keyword evidence="2" id="KW-0547">Nucleotide-binding</keyword>
<dbReference type="GO" id="GO:0032301">
    <property type="term" value="C:MutSalpha complex"/>
    <property type="evidence" value="ECO:0007669"/>
    <property type="project" value="TreeGrafter"/>
</dbReference>
<dbReference type="PANTHER" id="PTHR11361">
    <property type="entry name" value="DNA MISMATCH REPAIR PROTEIN MUTS FAMILY MEMBER"/>
    <property type="match status" value="1"/>
</dbReference>
<keyword evidence="4" id="KW-0238">DNA-binding</keyword>
<feature type="domain" description="DNA mismatch repair proteins mutS family" evidence="5">
    <location>
        <begin position="148"/>
        <end position="164"/>
    </location>
</feature>
<evidence type="ECO:0000313" key="7">
    <source>
        <dbReference type="Proteomes" id="UP000014978"/>
    </source>
</evidence>
<dbReference type="InterPro" id="IPR027417">
    <property type="entry name" value="P-loop_NTPase"/>
</dbReference>
<sequence>MKNPIYPSYVSNDININNTIILTGANMGGKSTLLRSICYNVILNQMGLGISIEDNNNDNRYYNDNNNICKVIDYEEYINNNINTINNNINTESNINNITNTMNNNYMSIFDKIYTRIGASDNLLEGISTFQNEMKECSTILNGITNRSLIIMDELGRGTSTVDGSAIAMSVINYISNTHSSRYNGNKIIRRPLLLFSTHYNNIIYKLLNNHNNTDSNDNTTTNNTINHTNHNNHTNTHINNIKPMYMKTLLNNNDIIFCYKLVDGVADSSLGIKVARLAGVDSKIIDRAEEILKQL</sequence>
<dbReference type="AlphaFoldDB" id="S7W8Z5"/>
<evidence type="ECO:0000259" key="5">
    <source>
        <dbReference type="PROSITE" id="PS00486"/>
    </source>
</evidence>
<dbReference type="InParanoid" id="S7W8Z5"/>
<dbReference type="GO" id="GO:0006298">
    <property type="term" value="P:mismatch repair"/>
    <property type="evidence" value="ECO:0007669"/>
    <property type="project" value="InterPro"/>
</dbReference>
<gene>
    <name evidence="6" type="ORF">SLOPH_288</name>
</gene>
<reference evidence="7" key="1">
    <citation type="journal article" date="2013" name="PLoS Genet.">
        <title>The genome of Spraguea lophii and the basis of host-microsporidian interactions.</title>
        <authorList>
            <person name="Campbell S.E."/>
            <person name="Williams T.A."/>
            <person name="Yousuf A."/>
            <person name="Soanes D.M."/>
            <person name="Paszkiewicz K.H."/>
            <person name="Williams B.A.P."/>
        </authorList>
    </citation>
    <scope>NUCLEOTIDE SEQUENCE [LARGE SCALE GENOMIC DNA]</scope>
    <source>
        <strain evidence="7">42_110</strain>
    </source>
</reference>
<dbReference type="Proteomes" id="UP000014978">
    <property type="component" value="Unassembled WGS sequence"/>
</dbReference>
<dbReference type="HOGENOM" id="CLU_940650_0_0_1"/>
<comment type="similarity">
    <text evidence="1">Belongs to the DNA mismatch repair MutS family.</text>
</comment>
<evidence type="ECO:0000256" key="1">
    <source>
        <dbReference type="ARBA" id="ARBA00006271"/>
    </source>
</evidence>
<evidence type="ECO:0000256" key="2">
    <source>
        <dbReference type="ARBA" id="ARBA00022741"/>
    </source>
</evidence>
<dbReference type="EMBL" id="ATCN01000275">
    <property type="protein sequence ID" value="EPR79390.1"/>
    <property type="molecule type" value="Genomic_DNA"/>
</dbReference>
<dbReference type="PROSITE" id="PS00486">
    <property type="entry name" value="DNA_MISMATCH_REPAIR_2"/>
    <property type="match status" value="1"/>
</dbReference>
<dbReference type="OMA" id="CHLATID"/>
<organism evidence="6 7">
    <name type="scientific">Spraguea lophii (strain 42_110)</name>
    <name type="common">Microsporidian parasite</name>
    <dbReference type="NCBI Taxonomy" id="1358809"/>
    <lineage>
        <taxon>Eukaryota</taxon>
        <taxon>Fungi</taxon>
        <taxon>Fungi incertae sedis</taxon>
        <taxon>Microsporidia</taxon>
        <taxon>Spragueidae</taxon>
        <taxon>Spraguea</taxon>
    </lineage>
</organism>
<evidence type="ECO:0000256" key="4">
    <source>
        <dbReference type="ARBA" id="ARBA00023125"/>
    </source>
</evidence>
<dbReference type="InterPro" id="IPR045076">
    <property type="entry name" value="MutS"/>
</dbReference>
<dbReference type="SUPFAM" id="SSF52540">
    <property type="entry name" value="P-loop containing nucleoside triphosphate hydrolases"/>
    <property type="match status" value="1"/>
</dbReference>
<dbReference type="GO" id="GO:0140664">
    <property type="term" value="F:ATP-dependent DNA damage sensor activity"/>
    <property type="evidence" value="ECO:0007669"/>
    <property type="project" value="InterPro"/>
</dbReference>
<accession>S7W8Z5</accession>